<keyword evidence="2" id="KW-1185">Reference proteome</keyword>
<sequence>MTSQKLQHLVDESCTQVLATDSSFEKIVGLMNTIKFLNNELFIGVRDINGNLNSIQKNSERIHNATKNLTAM</sequence>
<evidence type="ECO:0000313" key="2">
    <source>
        <dbReference type="Proteomes" id="UP000019062"/>
    </source>
</evidence>
<dbReference type="AlphaFoldDB" id="W4EQ26"/>
<reference evidence="1 2" key="1">
    <citation type="journal article" date="2014" name="BMC Genomics">
        <title>Genomic comparison of sporeforming bacilli isolated from milk.</title>
        <authorList>
            <person name="Moreno Switt A.I."/>
            <person name="Andrus A.D."/>
            <person name="Ranieri M.L."/>
            <person name="Orsi R.H."/>
            <person name="Ivy R."/>
            <person name="den Bakker H.C."/>
            <person name="Martin N.H."/>
            <person name="Wiedmann M."/>
            <person name="Boor K.J."/>
        </authorList>
    </citation>
    <scope>NUCLEOTIDE SEQUENCE [LARGE SCALE GENOMIC DNA]</scope>
    <source>
        <strain evidence="1 2">FSL R5-213</strain>
    </source>
</reference>
<proteinExistence type="predicted"/>
<name>W4EQ26_9BACL</name>
<dbReference type="EMBL" id="ASQA01000035">
    <property type="protein sequence ID" value="ETT82087.1"/>
    <property type="molecule type" value="Genomic_DNA"/>
</dbReference>
<organism evidence="1 2">
    <name type="scientific">Viridibacillus arenosi FSL R5-213</name>
    <dbReference type="NCBI Taxonomy" id="1227360"/>
    <lineage>
        <taxon>Bacteria</taxon>
        <taxon>Bacillati</taxon>
        <taxon>Bacillota</taxon>
        <taxon>Bacilli</taxon>
        <taxon>Bacillales</taxon>
        <taxon>Caryophanaceae</taxon>
        <taxon>Viridibacillus</taxon>
    </lineage>
</organism>
<dbReference type="Proteomes" id="UP000019062">
    <property type="component" value="Unassembled WGS sequence"/>
</dbReference>
<protein>
    <submittedName>
        <fullName evidence="1">Uncharacterized protein</fullName>
    </submittedName>
</protein>
<comment type="caution">
    <text evidence="1">The sequence shown here is derived from an EMBL/GenBank/DDBJ whole genome shotgun (WGS) entry which is preliminary data.</text>
</comment>
<accession>W4EQ26</accession>
<evidence type="ECO:0000313" key="1">
    <source>
        <dbReference type="EMBL" id="ETT82087.1"/>
    </source>
</evidence>
<gene>
    <name evidence="1" type="ORF">C176_17986</name>
</gene>